<proteinExistence type="predicted"/>
<comment type="caution">
    <text evidence="3">The sequence shown here is derived from an EMBL/GenBank/DDBJ whole genome shotgun (WGS) entry which is preliminary data.</text>
</comment>
<accession>A0A3E3IAP6</accession>
<evidence type="ECO:0000313" key="3">
    <source>
        <dbReference type="EMBL" id="RGE64112.1"/>
    </source>
</evidence>
<sequence>MLKHKITTGLIISAIAVATLSISAFAAGTDTQSDFILTVCEKGSQKTLTEMKTDENGVRYYDTDEGVRISICTPDGNGKQNKPSLKTDGNGMQYSELEDGSRVYVSTARSASVD</sequence>
<gene>
    <name evidence="3" type="ORF">DXC51_03290</name>
</gene>
<organism evidence="3 4">
    <name type="scientific">Eisenbergiella massiliensis</name>
    <dbReference type="NCBI Taxonomy" id="1720294"/>
    <lineage>
        <taxon>Bacteria</taxon>
        <taxon>Bacillati</taxon>
        <taxon>Bacillota</taxon>
        <taxon>Clostridia</taxon>
        <taxon>Lachnospirales</taxon>
        <taxon>Lachnospiraceae</taxon>
        <taxon>Eisenbergiella</taxon>
    </lineage>
</organism>
<keyword evidence="4" id="KW-1185">Reference proteome</keyword>
<dbReference type="EMBL" id="QVLV01000002">
    <property type="protein sequence ID" value="RGE64112.1"/>
    <property type="molecule type" value="Genomic_DNA"/>
</dbReference>
<dbReference type="Proteomes" id="UP000260812">
    <property type="component" value="Unassembled WGS sequence"/>
</dbReference>
<evidence type="ECO:0000256" key="2">
    <source>
        <dbReference type="SAM" id="SignalP"/>
    </source>
</evidence>
<feature type="signal peptide" evidence="2">
    <location>
        <begin position="1"/>
        <end position="26"/>
    </location>
</feature>
<dbReference type="GeneID" id="97985934"/>
<evidence type="ECO:0000313" key="4">
    <source>
        <dbReference type="Proteomes" id="UP000260812"/>
    </source>
</evidence>
<reference evidence="3" key="1">
    <citation type="submission" date="2018-08" db="EMBL/GenBank/DDBJ databases">
        <title>A genome reference for cultivated species of the human gut microbiota.</title>
        <authorList>
            <person name="Zou Y."/>
            <person name="Xue W."/>
            <person name="Luo G."/>
        </authorList>
    </citation>
    <scope>NUCLEOTIDE SEQUENCE [LARGE SCALE GENOMIC DNA]</scope>
    <source>
        <strain evidence="3">TF05-5AC</strain>
    </source>
</reference>
<feature type="region of interest" description="Disordered" evidence="1">
    <location>
        <begin position="71"/>
        <end position="94"/>
    </location>
</feature>
<feature type="chain" id="PRO_5017559575" evidence="2">
    <location>
        <begin position="27"/>
        <end position="114"/>
    </location>
</feature>
<name>A0A3E3IAP6_9FIRM</name>
<dbReference type="RefSeq" id="WP_117543688.1">
    <property type="nucleotide sequence ID" value="NZ_QVLV01000002.1"/>
</dbReference>
<evidence type="ECO:0000256" key="1">
    <source>
        <dbReference type="SAM" id="MobiDB-lite"/>
    </source>
</evidence>
<protein>
    <submittedName>
        <fullName evidence="3">Uncharacterized protein</fullName>
    </submittedName>
</protein>
<keyword evidence="2" id="KW-0732">Signal</keyword>
<dbReference type="AlphaFoldDB" id="A0A3E3IAP6"/>